<sequence length="58" mass="6735">MTHLQSVNSLRLKISCSMHRDLVHNAETCIPPSYHRNTNSEDIIASFHRHFNTYLHCG</sequence>
<protein>
    <submittedName>
        <fullName evidence="1">Uncharacterized protein</fullName>
    </submittedName>
</protein>
<organism evidence="1 2">
    <name type="scientific">Pyronema omphalodes (strain CBS 100304)</name>
    <name type="common">Pyronema confluens</name>
    <dbReference type="NCBI Taxonomy" id="1076935"/>
    <lineage>
        <taxon>Eukaryota</taxon>
        <taxon>Fungi</taxon>
        <taxon>Dikarya</taxon>
        <taxon>Ascomycota</taxon>
        <taxon>Pezizomycotina</taxon>
        <taxon>Pezizomycetes</taxon>
        <taxon>Pezizales</taxon>
        <taxon>Pyronemataceae</taxon>
        <taxon>Pyronema</taxon>
    </lineage>
</organism>
<gene>
    <name evidence="1" type="ORF">PCON_02841</name>
</gene>
<reference evidence="1 2" key="1">
    <citation type="journal article" date="2013" name="PLoS Genet.">
        <title>The genome and development-dependent transcriptomes of Pyronema confluens: a window into fungal evolution.</title>
        <authorList>
            <person name="Traeger S."/>
            <person name="Altegoer F."/>
            <person name="Freitag M."/>
            <person name="Gabaldon T."/>
            <person name="Kempken F."/>
            <person name="Kumar A."/>
            <person name="Marcet-Houben M."/>
            <person name="Poggeler S."/>
            <person name="Stajich J.E."/>
            <person name="Nowrousian M."/>
        </authorList>
    </citation>
    <scope>NUCLEOTIDE SEQUENCE [LARGE SCALE GENOMIC DNA]</scope>
    <source>
        <strain evidence="2">CBS 100304</strain>
        <tissue evidence="1">Vegetative mycelium</tissue>
    </source>
</reference>
<dbReference type="Proteomes" id="UP000018144">
    <property type="component" value="Unassembled WGS sequence"/>
</dbReference>
<keyword evidence="2" id="KW-1185">Reference proteome</keyword>
<name>U4LBR6_PYROM</name>
<proteinExistence type="predicted"/>
<evidence type="ECO:0000313" key="2">
    <source>
        <dbReference type="Proteomes" id="UP000018144"/>
    </source>
</evidence>
<dbReference type="AlphaFoldDB" id="U4LBR6"/>
<accession>U4LBR6</accession>
<evidence type="ECO:0000313" key="1">
    <source>
        <dbReference type="EMBL" id="CCX16245.1"/>
    </source>
</evidence>
<dbReference type="EMBL" id="HF936373">
    <property type="protein sequence ID" value="CCX16245.1"/>
    <property type="molecule type" value="Genomic_DNA"/>
</dbReference>